<evidence type="ECO:0008006" key="3">
    <source>
        <dbReference type="Google" id="ProtNLM"/>
    </source>
</evidence>
<dbReference type="KEGG" id="dma:DMR_15730"/>
<evidence type="ECO:0000313" key="1">
    <source>
        <dbReference type="EMBL" id="BAH75064.1"/>
    </source>
</evidence>
<accession>C4XNR3</accession>
<gene>
    <name evidence="1" type="ordered locus">DMR_15730</name>
</gene>
<sequence length="310" mass="33740">MSLFPEVAFMRMRIPHAPQLDVPDMPPAAEAQALAEPFVALARVRREIAAGLPQGLFEVAYDPERLAAGETLLANVDPAVLVPGFLAAAEKLLPAMGNIFPALSRETAALGQLLAQGPRLAGALVAAFFTDAAEDFLTLGMELGLRPETLLFLTQEIVATVLRAEAARIAALADDALWRKNHCPVCGSGPDLGLLKEQSEPTEFLIAKAGRLLLHCLLCGHLWRFPRLVCPSCGEGDHEKLELFVPEGRQRERIHACHTCRRYFVVTNRVDSDLAFDPDSLGPALAYLDAAARERGYEPICATPWNQFEA</sequence>
<proteinExistence type="predicted"/>
<dbReference type="InterPro" id="IPR006452">
    <property type="entry name" value="Formate_DH_accessory"/>
</dbReference>
<dbReference type="GO" id="GO:0005829">
    <property type="term" value="C:cytosol"/>
    <property type="evidence" value="ECO:0007669"/>
    <property type="project" value="TreeGrafter"/>
</dbReference>
<dbReference type="EMBL" id="AP010904">
    <property type="protein sequence ID" value="BAH75064.1"/>
    <property type="molecule type" value="Genomic_DNA"/>
</dbReference>
<reference evidence="1 2" key="1">
    <citation type="journal article" date="2009" name="Genome Res.">
        <title>Whole genome sequence of Desulfovibrio magneticus strain RS-1 revealed common gene clusters in magnetotactic bacteria.</title>
        <authorList>
            <person name="Nakazawa H."/>
            <person name="Arakaki A."/>
            <person name="Narita-Yamada S."/>
            <person name="Yashiro I."/>
            <person name="Jinno K."/>
            <person name="Aoki N."/>
            <person name="Tsuruyama A."/>
            <person name="Okamura Y."/>
            <person name="Tanikawa S."/>
            <person name="Fujita N."/>
            <person name="Takeyama H."/>
            <person name="Matsunaga T."/>
        </authorList>
    </citation>
    <scope>NUCLEOTIDE SEQUENCE [LARGE SCALE GENOMIC DNA]</scope>
    <source>
        <strain evidence="2">ATCC 700980 / DSM 13731 / RS-1</strain>
    </source>
</reference>
<dbReference type="eggNOG" id="COG3058">
    <property type="taxonomic scope" value="Bacteria"/>
</dbReference>
<protein>
    <recommendedName>
        <fullName evidence="3">Formate dehydrogenase accessory protein FdhE</fullName>
    </recommendedName>
</protein>
<name>C4XNR3_SOLM1</name>
<evidence type="ECO:0000313" key="2">
    <source>
        <dbReference type="Proteomes" id="UP000009071"/>
    </source>
</evidence>
<dbReference type="GO" id="GO:0008199">
    <property type="term" value="F:ferric iron binding"/>
    <property type="evidence" value="ECO:0007669"/>
    <property type="project" value="TreeGrafter"/>
</dbReference>
<dbReference type="CDD" id="cd16341">
    <property type="entry name" value="FdhE"/>
    <property type="match status" value="1"/>
</dbReference>
<dbReference type="PANTHER" id="PTHR37689:SF1">
    <property type="entry name" value="PROTEIN FDHE"/>
    <property type="match status" value="1"/>
</dbReference>
<dbReference type="InterPro" id="IPR024064">
    <property type="entry name" value="FdhE-like_sf"/>
</dbReference>
<keyword evidence="2" id="KW-1185">Reference proteome</keyword>
<dbReference type="STRING" id="573370.DMR_15730"/>
<dbReference type="HOGENOM" id="CLU_071015_0_0_7"/>
<organism evidence="1 2">
    <name type="scientific">Solidesulfovibrio magneticus (strain ATCC 700980 / DSM 13731 / RS-1)</name>
    <name type="common">Desulfovibrio magneticus</name>
    <dbReference type="NCBI Taxonomy" id="573370"/>
    <lineage>
        <taxon>Bacteria</taxon>
        <taxon>Pseudomonadati</taxon>
        <taxon>Thermodesulfobacteriota</taxon>
        <taxon>Desulfovibrionia</taxon>
        <taxon>Desulfovibrionales</taxon>
        <taxon>Desulfovibrionaceae</taxon>
        <taxon>Solidesulfovibrio</taxon>
    </lineage>
</organism>
<dbReference type="SUPFAM" id="SSF144020">
    <property type="entry name" value="FdhE-like"/>
    <property type="match status" value="1"/>
</dbReference>
<dbReference type="PANTHER" id="PTHR37689">
    <property type="entry name" value="PROTEIN FDHE"/>
    <property type="match status" value="1"/>
</dbReference>
<dbReference type="Proteomes" id="UP000009071">
    <property type="component" value="Chromosome"/>
</dbReference>
<dbReference type="GO" id="GO:0051604">
    <property type="term" value="P:protein maturation"/>
    <property type="evidence" value="ECO:0007669"/>
    <property type="project" value="TreeGrafter"/>
</dbReference>
<dbReference type="Gene3D" id="3.90.1670.10">
    <property type="entry name" value="FdhE-like domain"/>
    <property type="match status" value="1"/>
</dbReference>
<dbReference type="AlphaFoldDB" id="C4XNR3"/>